<dbReference type="PIRSF" id="PIRSF001767">
    <property type="entry name" value="Cdc6"/>
    <property type="match status" value="1"/>
</dbReference>
<dbReference type="PANTHER" id="PTHR10763:SF26">
    <property type="entry name" value="CELL DIVISION CONTROL PROTEIN 6 HOMOLOG"/>
    <property type="match status" value="1"/>
</dbReference>
<keyword evidence="11" id="KW-1185">Reference proteome</keyword>
<dbReference type="InterPro" id="IPR003593">
    <property type="entry name" value="AAA+_ATPase"/>
</dbReference>
<dbReference type="InterPro" id="IPR054425">
    <property type="entry name" value="Cdc6_ORC1-like_ATPase_lid"/>
</dbReference>
<dbReference type="Gene3D" id="3.40.50.300">
    <property type="entry name" value="P-loop containing nucleotide triphosphate hydrolases"/>
    <property type="match status" value="1"/>
</dbReference>
<dbReference type="GO" id="GO:0033314">
    <property type="term" value="P:mitotic DNA replication checkpoint signaling"/>
    <property type="evidence" value="ECO:0007669"/>
    <property type="project" value="TreeGrafter"/>
</dbReference>
<dbReference type="STRING" id="1276538.A0A1X7RZ91"/>
<comment type="subcellular location">
    <subcellularLocation>
        <location evidence="1">Nucleus</location>
    </subcellularLocation>
</comment>
<evidence type="ECO:0000259" key="9">
    <source>
        <dbReference type="SMART" id="SM00382"/>
    </source>
</evidence>
<dbReference type="InterPro" id="IPR050311">
    <property type="entry name" value="ORC1/CDC6"/>
</dbReference>
<comment type="similarity">
    <text evidence="2 7">Belongs to the CDC6/cdc18 family.</text>
</comment>
<dbReference type="SMART" id="SM00382">
    <property type="entry name" value="AAA"/>
    <property type="match status" value="1"/>
</dbReference>
<dbReference type="Gene3D" id="1.10.8.60">
    <property type="match status" value="1"/>
</dbReference>
<feature type="domain" description="AAA+ ATPase" evidence="9">
    <location>
        <begin position="179"/>
        <end position="323"/>
    </location>
</feature>
<keyword evidence="6" id="KW-0131">Cell cycle</keyword>
<dbReference type="GO" id="GO:0003688">
    <property type="term" value="F:DNA replication origin binding"/>
    <property type="evidence" value="ECO:0007669"/>
    <property type="project" value="TreeGrafter"/>
</dbReference>
<evidence type="ECO:0000313" key="11">
    <source>
        <dbReference type="Proteomes" id="UP000215127"/>
    </source>
</evidence>
<evidence type="ECO:0000256" key="5">
    <source>
        <dbReference type="ARBA" id="ARBA00023242"/>
    </source>
</evidence>
<dbReference type="SUPFAM" id="SSF52540">
    <property type="entry name" value="P-loop containing nucleoside triphosphate hydrolases"/>
    <property type="match status" value="1"/>
</dbReference>
<evidence type="ECO:0000256" key="4">
    <source>
        <dbReference type="ARBA" id="ARBA00022705"/>
    </source>
</evidence>
<evidence type="ECO:0000256" key="8">
    <source>
        <dbReference type="SAM" id="MobiDB-lite"/>
    </source>
</evidence>
<dbReference type="Pfam" id="PF09079">
    <property type="entry name" value="WHD_Cdc6"/>
    <property type="match status" value="1"/>
</dbReference>
<feature type="compositionally biased region" description="Polar residues" evidence="8">
    <location>
        <begin position="86"/>
        <end position="96"/>
    </location>
</feature>
<dbReference type="GO" id="GO:0006270">
    <property type="term" value="P:DNA replication initiation"/>
    <property type="evidence" value="ECO:0007669"/>
    <property type="project" value="UniProtKB-UniRule"/>
</dbReference>
<dbReference type="GO" id="GO:0005634">
    <property type="term" value="C:nucleus"/>
    <property type="evidence" value="ECO:0007669"/>
    <property type="project" value="UniProtKB-SubCell"/>
</dbReference>
<sequence>MSSTVLGKRTRSAANTATTTLETAKRVSSISATTTTTTRAKRRTTVNDSNDENENPFITTADENENEEEQERPAKKRGSFKAATIGENTRIATPTTPRHRNALSKKIPVTPSRHGTLFARGQLTPRSPRTPRTPGTAASVYNQARQIFARSSNPGKLVGRDEERAQLSEFISTASAAKSTGCLYVSGPPGTGKSALLDEVIREHTEDGKIPLSVVNCMSVRNAKDLSQKLAEDLDLQEEAGFDYLKSCFVRGKARDTQKYLVVLDEVDRLVDLDLELLYSLFEWSMMPSSRLILIGIANALDLTDRFLPRLKSRNLKPELLPFMPYSATQIAEVITSKLKSISTVDADTVPFLHPAAILFCAKKVASQTGDLRKAFDICRRAIELIDNEVRSKELVAADSPSKLPLGENLNLSSSPSKPQPIFYTASTAPKATIAHMAKATSQAFSNGAVQRLSSLNLQQKAVLCALAATEKRAQEAEVPWAVPSTPSKSQTSAPTIKALFETYTTLCKKEHLFHPLSSAEFRDVVSGLETLSLVSAIEGSGKGGSFGALMTPVKTPGKGRKGGWATGTVGDERRMKSAVGVKELMGVVEKGVAGELLREMVEGGRS</sequence>
<dbReference type="GO" id="GO:0051301">
    <property type="term" value="P:cell division"/>
    <property type="evidence" value="ECO:0007669"/>
    <property type="project" value="UniProtKB-UniRule"/>
</dbReference>
<keyword evidence="5" id="KW-0539">Nucleus</keyword>
<dbReference type="Gene3D" id="1.10.10.10">
    <property type="entry name" value="Winged helix-like DNA-binding domain superfamily/Winged helix DNA-binding domain"/>
    <property type="match status" value="1"/>
</dbReference>
<dbReference type="InterPro" id="IPR016314">
    <property type="entry name" value="Cdc6/18"/>
</dbReference>
<dbReference type="InterPro" id="IPR015163">
    <property type="entry name" value="Cdc6_C"/>
</dbReference>
<reference evidence="10 11" key="1">
    <citation type="submission" date="2016-06" db="EMBL/GenBank/DDBJ databases">
        <authorList>
            <person name="Kjaerup R.B."/>
            <person name="Dalgaard T.S."/>
            <person name="Juul-Madsen H.R."/>
        </authorList>
    </citation>
    <scope>NUCLEOTIDE SEQUENCE [LARGE SCALE GENOMIC DNA]</scope>
</reference>
<name>A0A1X7RZ91_ZYMT9</name>
<dbReference type="CDD" id="cd00009">
    <property type="entry name" value="AAA"/>
    <property type="match status" value="1"/>
</dbReference>
<dbReference type="Pfam" id="PF13191">
    <property type="entry name" value="AAA_16"/>
    <property type="match status" value="1"/>
</dbReference>
<dbReference type="EMBL" id="LT853698">
    <property type="protein sequence ID" value="SMQ52600.1"/>
    <property type="molecule type" value="Genomic_DNA"/>
</dbReference>
<keyword evidence="3" id="KW-0132">Cell division</keyword>
<evidence type="ECO:0000256" key="1">
    <source>
        <dbReference type="ARBA" id="ARBA00004123"/>
    </source>
</evidence>
<gene>
    <name evidence="10" type="ORF">ZT3D7_G7753</name>
</gene>
<evidence type="ECO:0000256" key="3">
    <source>
        <dbReference type="ARBA" id="ARBA00022618"/>
    </source>
</evidence>
<evidence type="ECO:0000256" key="7">
    <source>
        <dbReference type="PIRNR" id="PIRNR001767"/>
    </source>
</evidence>
<proteinExistence type="inferred from homology"/>
<dbReference type="AlphaFoldDB" id="A0A1X7RZ91"/>
<dbReference type="Pfam" id="PF22606">
    <property type="entry name" value="Cdc6-ORC-like_ATPase_lid"/>
    <property type="match status" value="1"/>
</dbReference>
<dbReference type="InterPro" id="IPR036388">
    <property type="entry name" value="WH-like_DNA-bd_sf"/>
</dbReference>
<dbReference type="InterPro" id="IPR027417">
    <property type="entry name" value="P-loop_NTPase"/>
</dbReference>
<dbReference type="PANTHER" id="PTHR10763">
    <property type="entry name" value="CELL DIVISION CONTROL PROTEIN 6-RELATED"/>
    <property type="match status" value="1"/>
</dbReference>
<dbReference type="Proteomes" id="UP000215127">
    <property type="component" value="Chromosome 7"/>
</dbReference>
<protein>
    <recommendedName>
        <fullName evidence="7">Cell division control protein</fullName>
    </recommendedName>
</protein>
<accession>A0A1X7RZ91</accession>
<feature type="compositionally biased region" description="Low complexity" evidence="8">
    <location>
        <begin position="13"/>
        <end position="22"/>
    </location>
</feature>
<feature type="region of interest" description="Disordered" evidence="8">
    <location>
        <begin position="1"/>
        <end position="101"/>
    </location>
</feature>
<evidence type="ECO:0000313" key="10">
    <source>
        <dbReference type="EMBL" id="SMQ52600.1"/>
    </source>
</evidence>
<dbReference type="FunFam" id="3.40.50.300:FF:000547">
    <property type="entry name" value="Cell division control protein"/>
    <property type="match status" value="1"/>
</dbReference>
<organism evidence="10 11">
    <name type="scientific">Zymoseptoria tritici (strain ST99CH_3D7)</name>
    <dbReference type="NCBI Taxonomy" id="1276538"/>
    <lineage>
        <taxon>Eukaryota</taxon>
        <taxon>Fungi</taxon>
        <taxon>Dikarya</taxon>
        <taxon>Ascomycota</taxon>
        <taxon>Pezizomycotina</taxon>
        <taxon>Dothideomycetes</taxon>
        <taxon>Dothideomycetidae</taxon>
        <taxon>Mycosphaerellales</taxon>
        <taxon>Mycosphaerellaceae</taxon>
        <taxon>Zymoseptoria</taxon>
    </lineage>
</organism>
<evidence type="ECO:0000256" key="6">
    <source>
        <dbReference type="ARBA" id="ARBA00023306"/>
    </source>
</evidence>
<evidence type="ECO:0000256" key="2">
    <source>
        <dbReference type="ARBA" id="ARBA00006184"/>
    </source>
</evidence>
<dbReference type="InterPro" id="IPR041664">
    <property type="entry name" value="AAA_16"/>
</dbReference>
<keyword evidence="4" id="KW-0235">DNA replication</keyword>